<sequence length="140" mass="15654">MDCSLSHTVDKIKASAQKLMEEDIVHHQAIMNLAMQLGNASTTKDDMRKAYQDCNDNPQTNTNRLTSLIDLFGDENAIRIIPSPAGIPQAIKLCKTIETREGGHECVMSTQEYVRKIIRMRVRMIILRVAHSLAGSISKC</sequence>
<dbReference type="EMBL" id="BKCJ010005159">
    <property type="protein sequence ID" value="GEU65215.1"/>
    <property type="molecule type" value="Genomic_DNA"/>
</dbReference>
<gene>
    <name evidence="1" type="ORF">Tci_037193</name>
</gene>
<reference evidence="1" key="1">
    <citation type="journal article" date="2019" name="Sci. Rep.">
        <title>Draft genome of Tanacetum cinerariifolium, the natural source of mosquito coil.</title>
        <authorList>
            <person name="Yamashiro T."/>
            <person name="Shiraishi A."/>
            <person name="Satake H."/>
            <person name="Nakayama K."/>
        </authorList>
    </citation>
    <scope>NUCLEOTIDE SEQUENCE</scope>
</reference>
<dbReference type="AlphaFoldDB" id="A0A6L2LYJ4"/>
<accession>A0A6L2LYJ4</accession>
<comment type="caution">
    <text evidence="1">The sequence shown here is derived from an EMBL/GenBank/DDBJ whole genome shotgun (WGS) entry which is preliminary data.</text>
</comment>
<proteinExistence type="predicted"/>
<protein>
    <submittedName>
        <fullName evidence="1">RNA recognition motif domain, nucleotide-binding alpha-beta plait domain protein</fullName>
    </submittedName>
</protein>
<name>A0A6L2LYJ4_TANCI</name>
<organism evidence="1">
    <name type="scientific">Tanacetum cinerariifolium</name>
    <name type="common">Dalmatian daisy</name>
    <name type="synonym">Chrysanthemum cinerariifolium</name>
    <dbReference type="NCBI Taxonomy" id="118510"/>
    <lineage>
        <taxon>Eukaryota</taxon>
        <taxon>Viridiplantae</taxon>
        <taxon>Streptophyta</taxon>
        <taxon>Embryophyta</taxon>
        <taxon>Tracheophyta</taxon>
        <taxon>Spermatophyta</taxon>
        <taxon>Magnoliopsida</taxon>
        <taxon>eudicotyledons</taxon>
        <taxon>Gunneridae</taxon>
        <taxon>Pentapetalae</taxon>
        <taxon>asterids</taxon>
        <taxon>campanulids</taxon>
        <taxon>Asterales</taxon>
        <taxon>Asteraceae</taxon>
        <taxon>Asteroideae</taxon>
        <taxon>Anthemideae</taxon>
        <taxon>Anthemidinae</taxon>
        <taxon>Tanacetum</taxon>
    </lineage>
</organism>
<evidence type="ECO:0000313" key="1">
    <source>
        <dbReference type="EMBL" id="GEU65215.1"/>
    </source>
</evidence>